<feature type="domain" description="NB-ARC" evidence="1">
    <location>
        <begin position="84"/>
        <end position="222"/>
    </location>
</feature>
<proteinExistence type="predicted"/>
<dbReference type="GO" id="GO:0043531">
    <property type="term" value="F:ADP binding"/>
    <property type="evidence" value="ECO:0007669"/>
    <property type="project" value="InterPro"/>
</dbReference>
<name>A0A0C9XPY4_9AGAR</name>
<dbReference type="InterPro" id="IPR053137">
    <property type="entry name" value="NLR-like"/>
</dbReference>
<dbReference type="Pfam" id="PF00931">
    <property type="entry name" value="NB-ARC"/>
    <property type="match status" value="1"/>
</dbReference>
<dbReference type="EMBL" id="KN838577">
    <property type="protein sequence ID" value="KIK03669.1"/>
    <property type="molecule type" value="Genomic_DNA"/>
</dbReference>
<dbReference type="InterPro" id="IPR002182">
    <property type="entry name" value="NB-ARC"/>
</dbReference>
<accession>A0A0C9XPY4</accession>
<dbReference type="InterPro" id="IPR027417">
    <property type="entry name" value="P-loop_NTPase"/>
</dbReference>
<dbReference type="SMART" id="SM00028">
    <property type="entry name" value="TPR"/>
    <property type="match status" value="9"/>
</dbReference>
<evidence type="ECO:0000259" key="1">
    <source>
        <dbReference type="Pfam" id="PF00931"/>
    </source>
</evidence>
<reference evidence="2 3" key="1">
    <citation type="submission" date="2014-04" db="EMBL/GenBank/DDBJ databases">
        <authorList>
            <consortium name="DOE Joint Genome Institute"/>
            <person name="Kuo A."/>
            <person name="Kohler A."/>
            <person name="Nagy L.G."/>
            <person name="Floudas D."/>
            <person name="Copeland A."/>
            <person name="Barry K.W."/>
            <person name="Cichocki N."/>
            <person name="Veneault-Fourrey C."/>
            <person name="LaButti K."/>
            <person name="Lindquist E.A."/>
            <person name="Lipzen A."/>
            <person name="Lundell T."/>
            <person name="Morin E."/>
            <person name="Murat C."/>
            <person name="Sun H."/>
            <person name="Tunlid A."/>
            <person name="Henrissat B."/>
            <person name="Grigoriev I.V."/>
            <person name="Hibbett D.S."/>
            <person name="Martin F."/>
            <person name="Nordberg H.P."/>
            <person name="Cantor M.N."/>
            <person name="Hua S.X."/>
        </authorList>
    </citation>
    <scope>NUCLEOTIDE SEQUENCE [LARGE SCALE GENOMIC DNA]</scope>
    <source>
        <strain evidence="2 3">LaAM-08-1</strain>
    </source>
</reference>
<reference evidence="3" key="2">
    <citation type="submission" date="2015-01" db="EMBL/GenBank/DDBJ databases">
        <title>Evolutionary Origins and Diversification of the Mycorrhizal Mutualists.</title>
        <authorList>
            <consortium name="DOE Joint Genome Institute"/>
            <consortium name="Mycorrhizal Genomics Consortium"/>
            <person name="Kohler A."/>
            <person name="Kuo A."/>
            <person name="Nagy L.G."/>
            <person name="Floudas D."/>
            <person name="Copeland A."/>
            <person name="Barry K.W."/>
            <person name="Cichocki N."/>
            <person name="Veneault-Fourrey C."/>
            <person name="LaButti K."/>
            <person name="Lindquist E.A."/>
            <person name="Lipzen A."/>
            <person name="Lundell T."/>
            <person name="Morin E."/>
            <person name="Murat C."/>
            <person name="Riley R."/>
            <person name="Ohm R."/>
            <person name="Sun H."/>
            <person name="Tunlid A."/>
            <person name="Henrissat B."/>
            <person name="Grigoriev I.V."/>
            <person name="Hibbett D.S."/>
            <person name="Martin F."/>
        </authorList>
    </citation>
    <scope>NUCLEOTIDE SEQUENCE [LARGE SCALE GENOMIC DNA]</scope>
    <source>
        <strain evidence="3">LaAM-08-1</strain>
    </source>
</reference>
<dbReference type="OrthoDB" id="771227at2759"/>
<evidence type="ECO:0000313" key="3">
    <source>
        <dbReference type="Proteomes" id="UP000054477"/>
    </source>
</evidence>
<dbReference type="SUPFAM" id="SSF52540">
    <property type="entry name" value="P-loop containing nucleoside triphosphate hydrolases"/>
    <property type="match status" value="1"/>
</dbReference>
<keyword evidence="3" id="KW-1185">Reference proteome</keyword>
<dbReference type="Gene3D" id="3.40.50.300">
    <property type="entry name" value="P-loop containing nucleotide triphosphate hydrolases"/>
    <property type="match status" value="1"/>
</dbReference>
<dbReference type="SUPFAM" id="SSF48452">
    <property type="entry name" value="TPR-like"/>
    <property type="match status" value="5"/>
</dbReference>
<dbReference type="STRING" id="1095629.A0A0C9XPY4"/>
<evidence type="ECO:0000313" key="2">
    <source>
        <dbReference type="EMBL" id="KIK03669.1"/>
    </source>
</evidence>
<organism evidence="2 3">
    <name type="scientific">Laccaria amethystina LaAM-08-1</name>
    <dbReference type="NCBI Taxonomy" id="1095629"/>
    <lineage>
        <taxon>Eukaryota</taxon>
        <taxon>Fungi</taxon>
        <taxon>Dikarya</taxon>
        <taxon>Basidiomycota</taxon>
        <taxon>Agaricomycotina</taxon>
        <taxon>Agaricomycetes</taxon>
        <taxon>Agaricomycetidae</taxon>
        <taxon>Agaricales</taxon>
        <taxon>Agaricineae</taxon>
        <taxon>Hydnangiaceae</taxon>
        <taxon>Laccaria</taxon>
    </lineage>
</organism>
<dbReference type="Pfam" id="PF13424">
    <property type="entry name" value="TPR_12"/>
    <property type="match status" value="5"/>
</dbReference>
<dbReference type="Gene3D" id="1.25.40.10">
    <property type="entry name" value="Tetratricopeptide repeat domain"/>
    <property type="match status" value="3"/>
</dbReference>
<dbReference type="PANTHER" id="PTHR46082">
    <property type="entry name" value="ATP/GTP-BINDING PROTEIN-RELATED"/>
    <property type="match status" value="1"/>
</dbReference>
<dbReference type="InterPro" id="IPR019734">
    <property type="entry name" value="TPR_rpt"/>
</dbReference>
<protein>
    <recommendedName>
        <fullName evidence="1">NB-ARC domain-containing protein</fullName>
    </recommendedName>
</protein>
<sequence length="1094" mass="122709">MSGIIVENFSTAQNVTVTNSTVIAAQTVINNTCGGTTTTTKSRELVPVLQKPNSSSRFTGRGDILAKLSDYFIPRPDFKRQPRRIFVLHGMGGIGKTQICLKFSEDMSDRFSHIFWVDASSADTISQCLKGICSLPAAQSSGLVNVSSESALAWMGSLQNEFLMVLDNADSLTAEELEKFFPLSNGVNILITTRNPALSCLTVVENSLGVNDMTEEDAVSLLLRSSALDMTDTSLRNIAKRIVSDLCCLPLAVDQAGAFIRLGAYDLTEYHTLYKKQSQKLLSSSMFKGASLYNKTVFGTWELSMNQLKFKARSNELEVHAAQIAILILNIFAFYHYQRISEDIFKNAAENSNQRDIEAEKRHGLPLAIVLLDHRLLPLDGMGEWDSFGFKQGIQILLTLSLIMRGSSVGVYSVHPLVHAWMREIMSDKDKVTYCKMAYIILACSISDNKETADYAFRQELIPHLKANSQYNTQTHDFYDDSYERISMILDEGGDYAEAERLKVEVVEERKKTLGDEHLHTISAMDSLASTYRQRGKYKEGEELGNKVLIARRRLLGEDHSDTICTMGNLALIYCRRGQYKEAEEIGSQVFNANVRILGEQHPDTLMAMGNLASTLHEWGHYIEAQELELKVLDMRKRILGEYHPHTINTMGSLATTYSRRGKYKEAEELEVQVHTIKRRLLGEEHPQTIAAMGNHAVTCCCRGKYEEAEELQSQALNLNGRILGEEHPYTISAMSNLASIYHQRGKYKQEEELQIKVLDARERILGEDHPETIHTMGNLAATYSERGKYKEAVELGIHTVDAGSRILGVENPHTILAMGQLALIYYQIGNYSEAQDLGIKVLDAKMRILGEDHPETIMAVEHLSATYLRMGQNEEAERAEVQVLGARRKILGEEHPDTILAMGNLALIYLQAGHYKRAERLITEVLDEMERNLGEEHPHTTWAMEGLAASHCSRKKYKKAEELYTKVLNTRRKNCGEEHPQTIRSITALAYNFNAQHREARAIDLMIRGVELSRKFLGTMHPETIKHQETLNEWTNPTISQITLKAISKVTSKIGCILGKKGGWLEFAPAVCPPSFLSTSLHISLLSSNCSAI</sequence>
<dbReference type="InterPro" id="IPR011990">
    <property type="entry name" value="TPR-like_helical_dom_sf"/>
</dbReference>
<gene>
    <name evidence="2" type="ORF">K443DRAFT_94641</name>
</gene>
<dbReference type="PRINTS" id="PR00364">
    <property type="entry name" value="DISEASERSIST"/>
</dbReference>
<dbReference type="PANTHER" id="PTHR46082:SF6">
    <property type="entry name" value="AAA+ ATPASE DOMAIN-CONTAINING PROTEIN-RELATED"/>
    <property type="match status" value="1"/>
</dbReference>
<dbReference type="HOGENOM" id="CLU_000288_125_8_1"/>
<dbReference type="Proteomes" id="UP000054477">
    <property type="component" value="Unassembled WGS sequence"/>
</dbReference>
<dbReference type="Pfam" id="PF13374">
    <property type="entry name" value="TPR_10"/>
    <property type="match status" value="3"/>
</dbReference>
<dbReference type="AlphaFoldDB" id="A0A0C9XPY4"/>